<sequence>MNNSVTQKIKVETVIEVPQEYVMILRTDYEELQKADDRGRWMSLKEVVSRINRSSKWFCEQVLEKPQYRKKLDVLNDGGFVHYPRGGGDAYSFLRSEMIDFLETNFKEIME</sequence>
<dbReference type="EMBL" id="PIEU01000111">
    <property type="protein sequence ID" value="PZL71043.1"/>
    <property type="molecule type" value="Genomic_DNA"/>
</dbReference>
<protein>
    <submittedName>
        <fullName evidence="1">DUF771 domain-containing protein</fullName>
    </submittedName>
</protein>
<dbReference type="Pfam" id="PF05595">
    <property type="entry name" value="DUF771"/>
    <property type="match status" value="1"/>
</dbReference>
<organism evidence="1 2">
    <name type="scientific">Enterococcus plantarum</name>
    <dbReference type="NCBI Taxonomy" id="1077675"/>
    <lineage>
        <taxon>Bacteria</taxon>
        <taxon>Bacillati</taxon>
        <taxon>Bacillota</taxon>
        <taxon>Bacilli</taxon>
        <taxon>Lactobacillales</taxon>
        <taxon>Enterococcaceae</taxon>
        <taxon>Enterococcus</taxon>
    </lineage>
</organism>
<gene>
    <name evidence="1" type="ORF">CI088_14300</name>
</gene>
<dbReference type="InterPro" id="IPR008489">
    <property type="entry name" value="DUF771"/>
</dbReference>
<evidence type="ECO:0000313" key="2">
    <source>
        <dbReference type="Proteomes" id="UP000249828"/>
    </source>
</evidence>
<evidence type="ECO:0000313" key="1">
    <source>
        <dbReference type="EMBL" id="PZL71043.1"/>
    </source>
</evidence>
<comment type="caution">
    <text evidence="1">The sequence shown here is derived from an EMBL/GenBank/DDBJ whole genome shotgun (WGS) entry which is preliminary data.</text>
</comment>
<dbReference type="AlphaFoldDB" id="A0A2W3ZQ92"/>
<dbReference type="RefSeq" id="WP_111248653.1">
    <property type="nucleotide sequence ID" value="NZ_PIEU01000111.1"/>
</dbReference>
<name>A0A2W3ZQ92_9ENTE</name>
<accession>A0A2W3ZQ92</accession>
<proteinExistence type="predicted"/>
<dbReference type="STRING" id="1077675.BCR22_07175"/>
<dbReference type="Proteomes" id="UP000249828">
    <property type="component" value="Unassembled WGS sequence"/>
</dbReference>
<keyword evidence="2" id="KW-1185">Reference proteome</keyword>
<reference evidence="1 2" key="1">
    <citation type="submission" date="2017-11" db="EMBL/GenBank/DDBJ databases">
        <title>Draft genome sequence of Enterococcus plantarum TRW2 strain isolated from lettuce.</title>
        <authorList>
            <person name="Kim E.B."/>
            <person name="Marco M.L."/>
            <person name="Williams T.R."/>
            <person name="You I.H."/>
        </authorList>
    </citation>
    <scope>NUCLEOTIDE SEQUENCE [LARGE SCALE GENOMIC DNA]</scope>
    <source>
        <strain evidence="1 2">TRW2</strain>
    </source>
</reference>